<dbReference type="PROSITE" id="PS50110">
    <property type="entry name" value="RESPONSE_REGULATORY"/>
    <property type="match status" value="1"/>
</dbReference>
<protein>
    <recommendedName>
        <fullName evidence="3">Response regulatory domain-containing protein</fullName>
    </recommendedName>
</protein>
<evidence type="ECO:0000313" key="5">
    <source>
        <dbReference type="Proteomes" id="UP001500227"/>
    </source>
</evidence>
<dbReference type="SUPFAM" id="SSF52172">
    <property type="entry name" value="CheY-like"/>
    <property type="match status" value="1"/>
</dbReference>
<evidence type="ECO:0000313" key="4">
    <source>
        <dbReference type="EMBL" id="GAA5091013.1"/>
    </source>
</evidence>
<proteinExistence type="predicted"/>
<evidence type="ECO:0000256" key="1">
    <source>
        <dbReference type="ARBA" id="ARBA00022553"/>
    </source>
</evidence>
<dbReference type="PANTHER" id="PTHR44591">
    <property type="entry name" value="STRESS RESPONSE REGULATOR PROTEIN 1"/>
    <property type="match status" value="1"/>
</dbReference>
<reference evidence="5" key="1">
    <citation type="journal article" date="2019" name="Int. J. Syst. Evol. Microbiol.">
        <title>The Global Catalogue of Microorganisms (GCM) 10K type strain sequencing project: providing services to taxonomists for standard genome sequencing and annotation.</title>
        <authorList>
            <consortium name="The Broad Institute Genomics Platform"/>
            <consortium name="The Broad Institute Genome Sequencing Center for Infectious Disease"/>
            <person name="Wu L."/>
            <person name="Ma J."/>
        </authorList>
    </citation>
    <scope>NUCLEOTIDE SEQUENCE [LARGE SCALE GENOMIC DNA]</scope>
    <source>
        <strain evidence="5">JCM 18423</strain>
    </source>
</reference>
<dbReference type="EMBL" id="BAABKD010000009">
    <property type="protein sequence ID" value="GAA5091013.1"/>
    <property type="molecule type" value="Genomic_DNA"/>
</dbReference>
<dbReference type="RefSeq" id="WP_345370941.1">
    <property type="nucleotide sequence ID" value="NZ_BAABKD010000009.1"/>
</dbReference>
<name>A0ABP9M5J1_9BURK</name>
<dbReference type="InterPro" id="IPR011006">
    <property type="entry name" value="CheY-like_superfamily"/>
</dbReference>
<dbReference type="Proteomes" id="UP001500227">
    <property type="component" value="Unassembled WGS sequence"/>
</dbReference>
<keyword evidence="5" id="KW-1185">Reference proteome</keyword>
<organism evidence="4 5">
    <name type="scientific">Paenalcaligenes hermetiae</name>
    <dbReference type="NCBI Taxonomy" id="1157987"/>
    <lineage>
        <taxon>Bacteria</taxon>
        <taxon>Pseudomonadati</taxon>
        <taxon>Pseudomonadota</taxon>
        <taxon>Betaproteobacteria</taxon>
        <taxon>Burkholderiales</taxon>
        <taxon>Alcaligenaceae</taxon>
        <taxon>Paenalcaligenes</taxon>
    </lineage>
</organism>
<dbReference type="Pfam" id="PF00072">
    <property type="entry name" value="Response_reg"/>
    <property type="match status" value="1"/>
</dbReference>
<dbReference type="InterPro" id="IPR001789">
    <property type="entry name" value="Sig_transdc_resp-reg_receiver"/>
</dbReference>
<gene>
    <name evidence="4" type="ORF">GCM10023337_16240</name>
</gene>
<dbReference type="InterPro" id="IPR050595">
    <property type="entry name" value="Bact_response_regulator"/>
</dbReference>
<dbReference type="PANTHER" id="PTHR44591:SF3">
    <property type="entry name" value="RESPONSE REGULATORY DOMAIN-CONTAINING PROTEIN"/>
    <property type="match status" value="1"/>
</dbReference>
<comment type="caution">
    <text evidence="4">The sequence shown here is derived from an EMBL/GenBank/DDBJ whole genome shotgun (WGS) entry which is preliminary data.</text>
</comment>
<sequence>MANPIRLLIVEDNADLSANLAEFFDSDAYILDFAHDGLVALHLLATNTYDVIVLDVMLPGVSGFGLCQRIRQDLGSSTRVAVCAPF</sequence>
<evidence type="ECO:0000259" key="3">
    <source>
        <dbReference type="PROSITE" id="PS50110"/>
    </source>
</evidence>
<feature type="domain" description="Response regulatory" evidence="3">
    <location>
        <begin position="6"/>
        <end position="86"/>
    </location>
</feature>
<accession>A0ABP9M5J1</accession>
<feature type="modified residue" description="4-aspartylphosphate" evidence="2">
    <location>
        <position position="55"/>
    </location>
</feature>
<keyword evidence="1 2" id="KW-0597">Phosphoprotein</keyword>
<dbReference type="Gene3D" id="3.40.50.2300">
    <property type="match status" value="1"/>
</dbReference>
<evidence type="ECO:0000256" key="2">
    <source>
        <dbReference type="PROSITE-ProRule" id="PRU00169"/>
    </source>
</evidence>